<evidence type="ECO:0000256" key="1">
    <source>
        <dbReference type="SAM" id="Phobius"/>
    </source>
</evidence>
<accession>A0AAE1ZGM1</accession>
<keyword evidence="1" id="KW-0472">Membrane</keyword>
<evidence type="ECO:0000313" key="3">
    <source>
        <dbReference type="Proteomes" id="UP001292079"/>
    </source>
</evidence>
<reference evidence="2" key="2">
    <citation type="journal article" date="2023" name="Infect Dis Poverty">
        <title>Chromosome-scale genome of the human blood fluke Schistosoma mekongi and its implications for public health.</title>
        <authorList>
            <person name="Zhou M."/>
            <person name="Xu L."/>
            <person name="Xu D."/>
            <person name="Chen W."/>
            <person name="Khan J."/>
            <person name="Hu Y."/>
            <person name="Huang H."/>
            <person name="Wei H."/>
            <person name="Zhang Y."/>
            <person name="Chusongsang P."/>
            <person name="Tanasarnprasert K."/>
            <person name="Hu X."/>
            <person name="Limpanont Y."/>
            <person name="Lv Z."/>
        </authorList>
    </citation>
    <scope>NUCLEOTIDE SEQUENCE</scope>
    <source>
        <strain evidence="2">LV_2022a</strain>
    </source>
</reference>
<dbReference type="Proteomes" id="UP001292079">
    <property type="component" value="Unassembled WGS sequence"/>
</dbReference>
<keyword evidence="1" id="KW-0812">Transmembrane</keyword>
<dbReference type="EMBL" id="JALJAT010000002">
    <property type="protein sequence ID" value="KAK4473239.1"/>
    <property type="molecule type" value="Genomic_DNA"/>
</dbReference>
<proteinExistence type="predicted"/>
<reference evidence="2" key="1">
    <citation type="submission" date="2022-04" db="EMBL/GenBank/DDBJ databases">
        <authorList>
            <person name="Xu L."/>
            <person name="Lv Z."/>
        </authorList>
    </citation>
    <scope>NUCLEOTIDE SEQUENCE</scope>
    <source>
        <strain evidence="2">LV_2022a</strain>
    </source>
</reference>
<dbReference type="AlphaFoldDB" id="A0AAE1ZGM1"/>
<evidence type="ECO:0000313" key="2">
    <source>
        <dbReference type="EMBL" id="KAK4473239.1"/>
    </source>
</evidence>
<protein>
    <submittedName>
        <fullName evidence="2">Uncharacterized protein</fullName>
    </submittedName>
</protein>
<feature type="transmembrane region" description="Helical" evidence="1">
    <location>
        <begin position="48"/>
        <end position="70"/>
    </location>
</feature>
<sequence>MKKVEDEAEINALINLIGGPKGNLLWDPEPILSKISMNQSPSSELSTLILDTCFYMIIIIILFGKIFIIYRKYYQLSNYLLRRFISIETSTSSQSENLNEMHTRQCSTNEEECIEQSPEKYQDFIEDYKELLKLLNFIYEYSHE</sequence>
<keyword evidence="3" id="KW-1185">Reference proteome</keyword>
<name>A0AAE1ZGM1_SCHME</name>
<comment type="caution">
    <text evidence="2">The sequence shown here is derived from an EMBL/GenBank/DDBJ whole genome shotgun (WGS) entry which is preliminary data.</text>
</comment>
<gene>
    <name evidence="2" type="ORF">MN116_004412</name>
</gene>
<keyword evidence="1" id="KW-1133">Transmembrane helix</keyword>
<organism evidence="2 3">
    <name type="scientific">Schistosoma mekongi</name>
    <name type="common">Parasitic worm</name>
    <dbReference type="NCBI Taxonomy" id="38744"/>
    <lineage>
        <taxon>Eukaryota</taxon>
        <taxon>Metazoa</taxon>
        <taxon>Spiralia</taxon>
        <taxon>Lophotrochozoa</taxon>
        <taxon>Platyhelminthes</taxon>
        <taxon>Trematoda</taxon>
        <taxon>Digenea</taxon>
        <taxon>Strigeidida</taxon>
        <taxon>Schistosomatoidea</taxon>
        <taxon>Schistosomatidae</taxon>
        <taxon>Schistosoma</taxon>
    </lineage>
</organism>